<dbReference type="InterPro" id="IPR036397">
    <property type="entry name" value="RNaseH_sf"/>
</dbReference>
<dbReference type="Pfam" id="PF00075">
    <property type="entry name" value="RNase_H"/>
    <property type="match status" value="1"/>
</dbReference>
<dbReference type="OrthoDB" id="6437652at2759"/>
<dbReference type="AlphaFoldDB" id="A0A4Y2RFX3"/>
<dbReference type="CDD" id="cd09276">
    <property type="entry name" value="Rnase_HI_RT_non_LTR"/>
    <property type="match status" value="1"/>
</dbReference>
<name>A0A4Y2RFX3_ARAVE</name>
<feature type="domain" description="RNase H type-1" evidence="1">
    <location>
        <begin position="83"/>
        <end position="211"/>
    </location>
</feature>
<dbReference type="SUPFAM" id="SSF53098">
    <property type="entry name" value="Ribonuclease H-like"/>
    <property type="match status" value="1"/>
</dbReference>
<evidence type="ECO:0000259" key="1">
    <source>
        <dbReference type="PROSITE" id="PS50879"/>
    </source>
</evidence>
<dbReference type="PROSITE" id="PS50879">
    <property type="entry name" value="RNASE_H_1"/>
    <property type="match status" value="1"/>
</dbReference>
<dbReference type="InterPro" id="IPR002156">
    <property type="entry name" value="RNaseH_domain"/>
</dbReference>
<dbReference type="GO" id="GO:0004523">
    <property type="term" value="F:RNA-DNA hybrid ribonuclease activity"/>
    <property type="evidence" value="ECO:0007669"/>
    <property type="project" value="InterPro"/>
</dbReference>
<dbReference type="GO" id="GO:0003676">
    <property type="term" value="F:nucleic acid binding"/>
    <property type="evidence" value="ECO:0007669"/>
    <property type="project" value="InterPro"/>
</dbReference>
<dbReference type="Proteomes" id="UP000499080">
    <property type="component" value="Unassembled WGS sequence"/>
</dbReference>
<dbReference type="InterPro" id="IPR012337">
    <property type="entry name" value="RNaseH-like_sf"/>
</dbReference>
<dbReference type="EMBL" id="BGPR01016922">
    <property type="protein sequence ID" value="GBN74551.1"/>
    <property type="molecule type" value="Genomic_DNA"/>
</dbReference>
<organism evidence="2 3">
    <name type="scientific">Araneus ventricosus</name>
    <name type="common">Orbweaver spider</name>
    <name type="synonym">Epeira ventricosa</name>
    <dbReference type="NCBI Taxonomy" id="182803"/>
    <lineage>
        <taxon>Eukaryota</taxon>
        <taxon>Metazoa</taxon>
        <taxon>Ecdysozoa</taxon>
        <taxon>Arthropoda</taxon>
        <taxon>Chelicerata</taxon>
        <taxon>Arachnida</taxon>
        <taxon>Araneae</taxon>
        <taxon>Araneomorphae</taxon>
        <taxon>Entelegynae</taxon>
        <taxon>Araneoidea</taxon>
        <taxon>Araneidae</taxon>
        <taxon>Araneus</taxon>
    </lineage>
</organism>
<sequence length="278" mass="31785">MVQRVALLKISKAYRTSPTIALNVFLGVPPLHVVAKGLYIKFQIWFNRNNNYDFININNLDHFVKINNIDLKHRVIEFPVSVENADYDVYTDGSGIDRNVGAAVCKFKDDILVKSFMFKLSSFNSVFQAQLAAINFAACWDLENSYRINIFSDSLSSIQILKKSNSKSFYINNIKNKMFQALGSVGLSWLKAHAGIPGNELADHYAKTAILEGEELSVSAPYSFFKKHINTYTLNSWQRHWEGSRRGLRVSDFVPLVKFNLLTHNRFLFPDMVLFLLI</sequence>
<evidence type="ECO:0000313" key="3">
    <source>
        <dbReference type="Proteomes" id="UP000499080"/>
    </source>
</evidence>
<gene>
    <name evidence="2" type="ORF">AVEN_207292_1</name>
</gene>
<accession>A0A4Y2RFX3</accession>
<reference evidence="2 3" key="1">
    <citation type="journal article" date="2019" name="Sci. Rep.">
        <title>Orb-weaving spider Araneus ventricosus genome elucidates the spidroin gene catalogue.</title>
        <authorList>
            <person name="Kono N."/>
            <person name="Nakamura H."/>
            <person name="Ohtoshi R."/>
            <person name="Moran D.A.P."/>
            <person name="Shinohara A."/>
            <person name="Yoshida Y."/>
            <person name="Fujiwara M."/>
            <person name="Mori M."/>
            <person name="Tomita M."/>
            <person name="Arakawa K."/>
        </authorList>
    </citation>
    <scope>NUCLEOTIDE SEQUENCE [LARGE SCALE GENOMIC DNA]</scope>
</reference>
<keyword evidence="3" id="KW-1185">Reference proteome</keyword>
<comment type="caution">
    <text evidence="2">The sequence shown here is derived from an EMBL/GenBank/DDBJ whole genome shotgun (WGS) entry which is preliminary data.</text>
</comment>
<protein>
    <recommendedName>
        <fullName evidence="1">RNase H type-1 domain-containing protein</fullName>
    </recommendedName>
</protein>
<dbReference type="Gene3D" id="3.30.420.10">
    <property type="entry name" value="Ribonuclease H-like superfamily/Ribonuclease H"/>
    <property type="match status" value="1"/>
</dbReference>
<evidence type="ECO:0000313" key="2">
    <source>
        <dbReference type="EMBL" id="GBN74551.1"/>
    </source>
</evidence>
<proteinExistence type="predicted"/>